<accession>A0ABW3RI08</accession>
<reference evidence="5" key="1">
    <citation type="journal article" date="2019" name="Int. J. Syst. Evol. Microbiol.">
        <title>The Global Catalogue of Microorganisms (GCM) 10K type strain sequencing project: providing services to taxonomists for standard genome sequencing and annotation.</title>
        <authorList>
            <consortium name="The Broad Institute Genomics Platform"/>
            <consortium name="The Broad Institute Genome Sequencing Center for Infectious Disease"/>
            <person name="Wu L."/>
            <person name="Ma J."/>
        </authorList>
    </citation>
    <scope>NUCLEOTIDE SEQUENCE [LARGE SCALE GENOMIC DNA]</scope>
    <source>
        <strain evidence="5">CCUG 52468</strain>
    </source>
</reference>
<dbReference type="InterPro" id="IPR001789">
    <property type="entry name" value="Sig_transdc_resp-reg_receiver"/>
</dbReference>
<name>A0ABW3RI08_9SPHI</name>
<dbReference type="InterPro" id="IPR051015">
    <property type="entry name" value="EvgA-like"/>
</dbReference>
<dbReference type="RefSeq" id="WP_380894843.1">
    <property type="nucleotide sequence ID" value="NZ_JBHTKY010000003.1"/>
</dbReference>
<dbReference type="SUPFAM" id="SSF52172">
    <property type="entry name" value="CheY-like"/>
    <property type="match status" value="1"/>
</dbReference>
<dbReference type="EMBL" id="JBHTKY010000003">
    <property type="protein sequence ID" value="MFD1164829.1"/>
    <property type="molecule type" value="Genomic_DNA"/>
</dbReference>
<dbReference type="Pfam" id="PF00072">
    <property type="entry name" value="Response_reg"/>
    <property type="match status" value="1"/>
</dbReference>
<evidence type="ECO:0000256" key="1">
    <source>
        <dbReference type="ARBA" id="ARBA00023125"/>
    </source>
</evidence>
<dbReference type="PANTHER" id="PTHR45566">
    <property type="entry name" value="HTH-TYPE TRANSCRIPTIONAL REGULATOR YHJB-RELATED"/>
    <property type="match status" value="1"/>
</dbReference>
<feature type="domain" description="Response regulatory" evidence="3">
    <location>
        <begin position="1"/>
        <end position="94"/>
    </location>
</feature>
<feature type="modified residue" description="4-aspartylphosphate" evidence="2">
    <location>
        <position position="29"/>
    </location>
</feature>
<dbReference type="Proteomes" id="UP001597205">
    <property type="component" value="Unassembled WGS sequence"/>
</dbReference>
<keyword evidence="5" id="KW-1185">Reference proteome</keyword>
<dbReference type="InterPro" id="IPR016032">
    <property type="entry name" value="Sig_transdc_resp-reg_C-effctor"/>
</dbReference>
<sequence>MTSSLKLSLLPTFKQKLKKTAVPEVILLDVMMPGIDGVSGIPIIKQKFPNTHIIMLSDTINPAIIRNSILGGAYAFVNKGTKTCELVDIINDVLTGSGYACPELTKSLFFGIQKPPQDRRKLSERELHIVHRMLEGLSLQKIAMSYKISIERLWVLINRIIVKLNINYKHPFIG</sequence>
<evidence type="ECO:0000313" key="4">
    <source>
        <dbReference type="EMBL" id="MFD1164829.1"/>
    </source>
</evidence>
<protein>
    <submittedName>
        <fullName evidence="4">Response regulator</fullName>
    </submittedName>
</protein>
<dbReference type="PROSITE" id="PS50110">
    <property type="entry name" value="RESPONSE_REGULATORY"/>
    <property type="match status" value="1"/>
</dbReference>
<comment type="caution">
    <text evidence="4">The sequence shown here is derived from an EMBL/GenBank/DDBJ whole genome shotgun (WGS) entry which is preliminary data.</text>
</comment>
<keyword evidence="1" id="KW-0238">DNA-binding</keyword>
<evidence type="ECO:0000256" key="2">
    <source>
        <dbReference type="PROSITE-ProRule" id="PRU00169"/>
    </source>
</evidence>
<dbReference type="PANTHER" id="PTHR45566:SF1">
    <property type="entry name" value="HTH-TYPE TRANSCRIPTIONAL REGULATOR YHJB-RELATED"/>
    <property type="match status" value="1"/>
</dbReference>
<dbReference type="InterPro" id="IPR011006">
    <property type="entry name" value="CheY-like_superfamily"/>
</dbReference>
<keyword evidence="2" id="KW-0597">Phosphoprotein</keyword>
<evidence type="ECO:0000313" key="5">
    <source>
        <dbReference type="Proteomes" id="UP001597205"/>
    </source>
</evidence>
<proteinExistence type="predicted"/>
<organism evidence="4 5">
    <name type="scientific">Sphingobacterium daejeonense</name>
    <dbReference type="NCBI Taxonomy" id="371142"/>
    <lineage>
        <taxon>Bacteria</taxon>
        <taxon>Pseudomonadati</taxon>
        <taxon>Bacteroidota</taxon>
        <taxon>Sphingobacteriia</taxon>
        <taxon>Sphingobacteriales</taxon>
        <taxon>Sphingobacteriaceae</taxon>
        <taxon>Sphingobacterium</taxon>
    </lineage>
</organism>
<dbReference type="Gene3D" id="3.40.50.2300">
    <property type="match status" value="1"/>
</dbReference>
<dbReference type="SUPFAM" id="SSF46894">
    <property type="entry name" value="C-terminal effector domain of the bipartite response regulators"/>
    <property type="match status" value="1"/>
</dbReference>
<evidence type="ECO:0000259" key="3">
    <source>
        <dbReference type="PROSITE" id="PS50110"/>
    </source>
</evidence>
<gene>
    <name evidence="4" type="ORF">ACFQ2C_04325</name>
</gene>